<dbReference type="FunFam" id="2.160.20.10:FF:000111">
    <property type="entry name" value="Pectin lyase-like superfamily protein"/>
    <property type="match status" value="1"/>
</dbReference>
<evidence type="ECO:0000256" key="9">
    <source>
        <dbReference type="RuleBase" id="RU361169"/>
    </source>
</evidence>
<gene>
    <name evidence="11" type="ORF">CKAN_01013900</name>
</gene>
<feature type="active site" evidence="8">
    <location>
        <position position="278"/>
    </location>
</feature>
<sequence length="429" mass="46060">MARPMITIPFLLLFIISVFLSVKGDLDVDDFGAKGDGKIDDSQSFLRAWSAACESHVPTTISVPRKRYLLSRVVFQGPCNNTGIAFRLVDGVLVAPDYRNMGSSSENWLMFSGVEGLSIVGGYLDGQGSSLWACKSSGGKCSDGATVHSFSLPASCSVRICVLRPVKGEITTVATSSCYSWEIQSLAIYSSKDVEIKGLTSMNSKLYHIVIHTCENVTLQGVRIQASEESPNTDGVHVQMSKGVRILSTGIKTGDDCISIGPGTQNLWIQGVACGPGHGISIGSLGKGLEEEGVQNVTVKMVVFTGTQNGLRIKSWARPSSGFVRGVVFQHAVMKDVQNPIIIDQNYCPHNEDCPSQASGVKISQVEFQNIKGTSATKVAMKFDCSSSYPCKGIALQDIELMYQDQLAESFCQNVKGTTLGLVMPPSCL</sequence>
<keyword evidence="4" id="KW-0964">Secreted</keyword>
<evidence type="ECO:0000256" key="4">
    <source>
        <dbReference type="ARBA" id="ARBA00022525"/>
    </source>
</evidence>
<evidence type="ECO:0000256" key="5">
    <source>
        <dbReference type="ARBA" id="ARBA00022801"/>
    </source>
</evidence>
<evidence type="ECO:0000313" key="12">
    <source>
        <dbReference type="Proteomes" id="UP000283530"/>
    </source>
</evidence>
<dbReference type="Proteomes" id="UP000283530">
    <property type="component" value="Unassembled WGS sequence"/>
</dbReference>
<name>A0A443NSF2_9MAGN</name>
<dbReference type="GO" id="GO:0005975">
    <property type="term" value="P:carbohydrate metabolic process"/>
    <property type="evidence" value="ECO:0007669"/>
    <property type="project" value="InterPro"/>
</dbReference>
<dbReference type="InterPro" id="IPR000743">
    <property type="entry name" value="Glyco_hydro_28"/>
</dbReference>
<dbReference type="InterPro" id="IPR011050">
    <property type="entry name" value="Pectin_lyase_fold/virulence"/>
</dbReference>
<keyword evidence="7" id="KW-0961">Cell wall biogenesis/degradation</keyword>
<dbReference type="AlphaFoldDB" id="A0A443NSF2"/>
<keyword evidence="5 9" id="KW-0378">Hydrolase</keyword>
<proteinExistence type="inferred from homology"/>
<dbReference type="GO" id="GO:0071555">
    <property type="term" value="P:cell wall organization"/>
    <property type="evidence" value="ECO:0007669"/>
    <property type="project" value="UniProtKB-KW"/>
</dbReference>
<evidence type="ECO:0000256" key="3">
    <source>
        <dbReference type="ARBA" id="ARBA00022512"/>
    </source>
</evidence>
<keyword evidence="12" id="KW-1185">Reference proteome</keyword>
<dbReference type="GO" id="GO:0004650">
    <property type="term" value="F:polygalacturonase activity"/>
    <property type="evidence" value="ECO:0007669"/>
    <property type="project" value="InterPro"/>
</dbReference>
<evidence type="ECO:0000313" key="11">
    <source>
        <dbReference type="EMBL" id="RWR81454.1"/>
    </source>
</evidence>
<comment type="subcellular location">
    <subcellularLocation>
        <location evidence="1">Secreted</location>
        <location evidence="1">Cell wall</location>
    </subcellularLocation>
</comment>
<dbReference type="EMBL" id="QPKB01000003">
    <property type="protein sequence ID" value="RWR81454.1"/>
    <property type="molecule type" value="Genomic_DNA"/>
</dbReference>
<keyword evidence="10" id="KW-0732">Signal</keyword>
<dbReference type="SUPFAM" id="SSF51126">
    <property type="entry name" value="Pectin lyase-like"/>
    <property type="match status" value="1"/>
</dbReference>
<organism evidence="11 12">
    <name type="scientific">Cinnamomum micranthum f. kanehirae</name>
    <dbReference type="NCBI Taxonomy" id="337451"/>
    <lineage>
        <taxon>Eukaryota</taxon>
        <taxon>Viridiplantae</taxon>
        <taxon>Streptophyta</taxon>
        <taxon>Embryophyta</taxon>
        <taxon>Tracheophyta</taxon>
        <taxon>Spermatophyta</taxon>
        <taxon>Magnoliopsida</taxon>
        <taxon>Magnoliidae</taxon>
        <taxon>Laurales</taxon>
        <taxon>Lauraceae</taxon>
        <taxon>Cinnamomum</taxon>
    </lineage>
</organism>
<protein>
    <submittedName>
        <fullName evidence="11">Glycoside hydrolase</fullName>
    </submittedName>
</protein>
<comment type="caution">
    <text evidence="11">The sequence shown here is derived from an EMBL/GenBank/DDBJ whole genome shotgun (WGS) entry which is preliminary data.</text>
</comment>
<evidence type="ECO:0000256" key="1">
    <source>
        <dbReference type="ARBA" id="ARBA00004191"/>
    </source>
</evidence>
<dbReference type="Gene3D" id="2.160.20.10">
    <property type="entry name" value="Single-stranded right-handed beta-helix, Pectin lyase-like"/>
    <property type="match status" value="1"/>
</dbReference>
<dbReference type="InterPro" id="IPR012334">
    <property type="entry name" value="Pectin_lyas_fold"/>
</dbReference>
<evidence type="ECO:0000256" key="7">
    <source>
        <dbReference type="ARBA" id="ARBA00023316"/>
    </source>
</evidence>
<evidence type="ECO:0000256" key="6">
    <source>
        <dbReference type="ARBA" id="ARBA00023295"/>
    </source>
</evidence>
<reference evidence="11 12" key="1">
    <citation type="journal article" date="2019" name="Nat. Plants">
        <title>Stout camphor tree genome fills gaps in understanding of flowering plant genome evolution.</title>
        <authorList>
            <person name="Chaw S.M."/>
            <person name="Liu Y.C."/>
            <person name="Wu Y.W."/>
            <person name="Wang H.Y."/>
            <person name="Lin C.I."/>
            <person name="Wu C.S."/>
            <person name="Ke H.M."/>
            <person name="Chang L.Y."/>
            <person name="Hsu C.Y."/>
            <person name="Yang H.T."/>
            <person name="Sudianto E."/>
            <person name="Hsu M.H."/>
            <person name="Wu K.P."/>
            <person name="Wang L.N."/>
            <person name="Leebens-Mack J.H."/>
            <person name="Tsai I.J."/>
        </authorList>
    </citation>
    <scope>NUCLEOTIDE SEQUENCE [LARGE SCALE GENOMIC DNA]</scope>
    <source>
        <strain evidence="12">cv. Chaw 1501</strain>
        <tissue evidence="11">Young leaves</tissue>
    </source>
</reference>
<dbReference type="PANTHER" id="PTHR31375">
    <property type="match status" value="1"/>
</dbReference>
<feature type="signal peptide" evidence="10">
    <location>
        <begin position="1"/>
        <end position="24"/>
    </location>
</feature>
<evidence type="ECO:0000256" key="8">
    <source>
        <dbReference type="PROSITE-ProRule" id="PRU10052"/>
    </source>
</evidence>
<evidence type="ECO:0000256" key="2">
    <source>
        <dbReference type="ARBA" id="ARBA00008834"/>
    </source>
</evidence>
<dbReference type="Pfam" id="PF00295">
    <property type="entry name" value="Glyco_hydro_28"/>
    <property type="match status" value="2"/>
</dbReference>
<accession>A0A443NSF2</accession>
<keyword evidence="3" id="KW-0134">Cell wall</keyword>
<evidence type="ECO:0000256" key="10">
    <source>
        <dbReference type="SAM" id="SignalP"/>
    </source>
</evidence>
<dbReference type="PROSITE" id="PS00502">
    <property type="entry name" value="POLYGALACTURONASE"/>
    <property type="match status" value="1"/>
</dbReference>
<comment type="similarity">
    <text evidence="2 9">Belongs to the glycosyl hydrolase 28 family.</text>
</comment>
<dbReference type="STRING" id="337451.A0A443NSF2"/>
<dbReference type="OrthoDB" id="187139at2759"/>
<keyword evidence="6 9" id="KW-0326">Glycosidase</keyword>
<feature type="chain" id="PRO_5019387297" evidence="10">
    <location>
        <begin position="25"/>
        <end position="429"/>
    </location>
</feature>